<feature type="domain" description="Glycosyl transferase family 1" evidence="1">
    <location>
        <begin position="199"/>
        <end position="359"/>
    </location>
</feature>
<feature type="domain" description="Glycosyltransferase subfamily 4-like N-terminal" evidence="2">
    <location>
        <begin position="15"/>
        <end position="186"/>
    </location>
</feature>
<dbReference type="PANTHER" id="PTHR45947">
    <property type="entry name" value="SULFOQUINOVOSYL TRANSFERASE SQD2"/>
    <property type="match status" value="1"/>
</dbReference>
<dbReference type="InterPro" id="IPR050194">
    <property type="entry name" value="Glycosyltransferase_grp1"/>
</dbReference>
<name>A0A2N5NCW6_9BACL</name>
<dbReference type="PANTHER" id="PTHR45947:SF3">
    <property type="entry name" value="SULFOQUINOVOSYL TRANSFERASE SQD2"/>
    <property type="match status" value="1"/>
</dbReference>
<dbReference type="Proteomes" id="UP000234789">
    <property type="component" value="Unassembled WGS sequence"/>
</dbReference>
<dbReference type="SUPFAM" id="SSF53756">
    <property type="entry name" value="UDP-Glycosyltransferase/glycogen phosphorylase"/>
    <property type="match status" value="1"/>
</dbReference>
<proteinExistence type="predicted"/>
<organism evidence="3 4">
    <name type="scientific">Paenibacillus pasadenensis</name>
    <dbReference type="NCBI Taxonomy" id="217090"/>
    <lineage>
        <taxon>Bacteria</taxon>
        <taxon>Bacillati</taxon>
        <taxon>Bacillota</taxon>
        <taxon>Bacilli</taxon>
        <taxon>Bacillales</taxon>
        <taxon>Paenibacillaceae</taxon>
        <taxon>Paenibacillus</taxon>
    </lineage>
</organism>
<dbReference type="OrthoDB" id="9802525at2"/>
<keyword evidence="3" id="KW-0808">Transferase</keyword>
<dbReference type="AlphaFoldDB" id="A0A2N5NCW6"/>
<evidence type="ECO:0000259" key="2">
    <source>
        <dbReference type="Pfam" id="PF13439"/>
    </source>
</evidence>
<dbReference type="GO" id="GO:0016758">
    <property type="term" value="F:hexosyltransferase activity"/>
    <property type="evidence" value="ECO:0007669"/>
    <property type="project" value="TreeGrafter"/>
</dbReference>
<sequence length="397" mass="43978">MRLALFTDTFAPQMNGVARTLGRLTAHLERRGIEHLVFAPASPEEATTPPPAPEAPPLSLRPSPSVPFLLYPECRLALPNLLSIRQQLDRFRPDLLHLATPFNIGLCGLRYARRRGLPHAASYHTHFDRYLAYYGMAKAVPLYWRYIRWFHRSCGATFAPSRETLLALYRQGVGGLRLWTRGVDSELFHPAKRRAGLVRERFGIAPDERILLYVGRIAPEKDVATLAELLRRLPASREGRARWLIVGDGPALPELRAAAPDNAIFAGYREGEELAELYASADLFVFPSSTETFGNVALEAMASGLPVIGADAGGIRESVRHEATGLLCPPGDAAAFASAIERLTAAPELARRMGEQGRSHAVTRSWVSIFDELLEQYGEVIERSRHAEHAGRSYRTG</sequence>
<dbReference type="RefSeq" id="WP_028598839.1">
    <property type="nucleotide sequence ID" value="NZ_BIMM01000077.1"/>
</dbReference>
<evidence type="ECO:0000313" key="4">
    <source>
        <dbReference type="Proteomes" id="UP000234789"/>
    </source>
</evidence>
<evidence type="ECO:0000313" key="3">
    <source>
        <dbReference type="EMBL" id="PLT48185.1"/>
    </source>
</evidence>
<protein>
    <submittedName>
        <fullName evidence="3">Glycosyl transferase, group 1</fullName>
    </submittedName>
</protein>
<dbReference type="Pfam" id="PF00534">
    <property type="entry name" value="Glycos_transf_1"/>
    <property type="match status" value="1"/>
</dbReference>
<dbReference type="InterPro" id="IPR028098">
    <property type="entry name" value="Glyco_trans_4-like_N"/>
</dbReference>
<evidence type="ECO:0000259" key="1">
    <source>
        <dbReference type="Pfam" id="PF00534"/>
    </source>
</evidence>
<dbReference type="Pfam" id="PF13439">
    <property type="entry name" value="Glyco_transf_4"/>
    <property type="match status" value="1"/>
</dbReference>
<gene>
    <name evidence="3" type="ORF">B8V81_0317</name>
</gene>
<dbReference type="EMBL" id="NFEZ01000001">
    <property type="protein sequence ID" value="PLT48185.1"/>
    <property type="molecule type" value="Genomic_DNA"/>
</dbReference>
<dbReference type="Gene3D" id="3.40.50.2000">
    <property type="entry name" value="Glycogen Phosphorylase B"/>
    <property type="match status" value="2"/>
</dbReference>
<dbReference type="InterPro" id="IPR001296">
    <property type="entry name" value="Glyco_trans_1"/>
</dbReference>
<dbReference type="CDD" id="cd03814">
    <property type="entry name" value="GT4-like"/>
    <property type="match status" value="1"/>
</dbReference>
<comment type="caution">
    <text evidence="3">The sequence shown here is derived from an EMBL/GenBank/DDBJ whole genome shotgun (WGS) entry which is preliminary data.</text>
</comment>
<keyword evidence="4" id="KW-1185">Reference proteome</keyword>
<reference evidence="3 4" key="1">
    <citation type="submission" date="2017-05" db="EMBL/GenBank/DDBJ databases">
        <title>Functional genome analysis of Paenibacillus pasadenensis strain R16: insights on endophytic life style and antifungal activity.</title>
        <authorList>
            <person name="Passera A."/>
            <person name="Marcolungo L."/>
            <person name="Casati P."/>
            <person name="Brasca M."/>
            <person name="Quaglino F."/>
            <person name="Delledonne M."/>
        </authorList>
    </citation>
    <scope>NUCLEOTIDE SEQUENCE [LARGE SCALE GENOMIC DNA]</scope>
    <source>
        <strain evidence="3 4">R16</strain>
    </source>
</reference>
<accession>A0A2N5NCW6</accession>